<sequence length="390" mass="42600">MKITSIRTVVVNAKMRNWIFVRVDTDQPGLYGWGEATLEWKTRAVTGAVDDLAPLIIGKDPRDIENLVRTMHKHGFWRIGVIGSSAIAGIEVALWDILGKSVGLPVWRLLGGKTRDRVRVYTHLGLGEINAVYNSMSAGPLIERAHEVLERGYSAMKVVFIPYTHYTAPVRAIDEVARMMQDLRSAVGDDVELMVDFHGRCASAGSALQYIDVLAAGRPLFVEEPLPPQDIAGLKSIAARTHVPLAAGERLVDRWEFEPFFQARVIDIAQPDLCHVGGFTEARKIAAMAELAGAGIAPHNPLGPLAGVAALHFDIATPNFVIQEEMVGAVPWYGDVLQGPIRMVDGYWQIPEAPGLGIEIDEAVAAKHPFKQEILTATEAVLPDGTVVDW</sequence>
<name>A0A963Z8D7_9PROT</name>
<dbReference type="InterPro" id="IPR029065">
    <property type="entry name" value="Enolase_C-like"/>
</dbReference>
<dbReference type="SUPFAM" id="SSF54826">
    <property type="entry name" value="Enolase N-terminal domain-like"/>
    <property type="match status" value="1"/>
</dbReference>
<dbReference type="InterPro" id="IPR029017">
    <property type="entry name" value="Enolase-like_N"/>
</dbReference>
<organism evidence="3 4">
    <name type="scientific">Acidisoma cellulosilyticum</name>
    <dbReference type="NCBI Taxonomy" id="2802395"/>
    <lineage>
        <taxon>Bacteria</taxon>
        <taxon>Pseudomonadati</taxon>
        <taxon>Pseudomonadota</taxon>
        <taxon>Alphaproteobacteria</taxon>
        <taxon>Acetobacterales</taxon>
        <taxon>Acidocellaceae</taxon>
        <taxon>Acidisoma</taxon>
    </lineage>
</organism>
<protein>
    <submittedName>
        <fullName evidence="3">Galactonate dehydratase</fullName>
        <ecNumber evidence="3">4.2.1.6</ecNumber>
    </submittedName>
</protein>
<dbReference type="PANTHER" id="PTHR48080:SF2">
    <property type="entry name" value="D-GALACTONATE DEHYDRATASE"/>
    <property type="match status" value="1"/>
</dbReference>
<dbReference type="Gene3D" id="3.30.390.10">
    <property type="entry name" value="Enolase-like, N-terminal domain"/>
    <property type="match status" value="1"/>
</dbReference>
<accession>A0A963Z8D7</accession>
<comment type="caution">
    <text evidence="3">The sequence shown here is derived from an EMBL/GenBank/DDBJ whole genome shotgun (WGS) entry which is preliminary data.</text>
</comment>
<dbReference type="Gene3D" id="3.20.20.120">
    <property type="entry name" value="Enolase-like C-terminal domain"/>
    <property type="match status" value="1"/>
</dbReference>
<dbReference type="InterPro" id="IPR013342">
    <property type="entry name" value="Mandelate_racemase_C"/>
</dbReference>
<dbReference type="Pfam" id="PF13378">
    <property type="entry name" value="MR_MLE_C"/>
    <property type="match status" value="1"/>
</dbReference>
<gene>
    <name evidence="3" type="primary">dgoD</name>
    <name evidence="3" type="ORF">ACELLULO517_26115</name>
</gene>
<evidence type="ECO:0000313" key="3">
    <source>
        <dbReference type="EMBL" id="MCB8883752.1"/>
    </source>
</evidence>
<dbReference type="Pfam" id="PF02746">
    <property type="entry name" value="MR_MLE_N"/>
    <property type="match status" value="1"/>
</dbReference>
<dbReference type="InterPro" id="IPR036849">
    <property type="entry name" value="Enolase-like_C_sf"/>
</dbReference>
<dbReference type="InterPro" id="IPR013341">
    <property type="entry name" value="Mandelate_racemase_N_dom"/>
</dbReference>
<dbReference type="SMART" id="SM00922">
    <property type="entry name" value="MR_MLE"/>
    <property type="match status" value="1"/>
</dbReference>
<dbReference type="GO" id="GO:0008869">
    <property type="term" value="F:galactonate dehydratase activity"/>
    <property type="evidence" value="ECO:0007669"/>
    <property type="project" value="UniProtKB-EC"/>
</dbReference>
<dbReference type="GO" id="GO:0000287">
    <property type="term" value="F:magnesium ion binding"/>
    <property type="evidence" value="ECO:0007669"/>
    <property type="project" value="UniProtKB-ARBA"/>
</dbReference>
<evidence type="ECO:0000256" key="1">
    <source>
        <dbReference type="ARBA" id="ARBA00023239"/>
    </source>
</evidence>
<dbReference type="SFLD" id="SFLDS00001">
    <property type="entry name" value="Enolase"/>
    <property type="match status" value="1"/>
</dbReference>
<dbReference type="EC" id="4.2.1.6" evidence="3"/>
<keyword evidence="4" id="KW-1185">Reference proteome</keyword>
<keyword evidence="1 3" id="KW-0456">Lyase</keyword>
<dbReference type="SFLD" id="SFLDG00179">
    <property type="entry name" value="mandelate_racemase"/>
    <property type="match status" value="1"/>
</dbReference>
<feature type="domain" description="Mandelate racemase/muconate lactonizing enzyme C-terminal" evidence="2">
    <location>
        <begin position="138"/>
        <end position="244"/>
    </location>
</feature>
<dbReference type="NCBIfam" id="NF010624">
    <property type="entry name" value="PRK14017.1"/>
    <property type="match status" value="1"/>
</dbReference>
<dbReference type="GO" id="GO:0009063">
    <property type="term" value="P:amino acid catabolic process"/>
    <property type="evidence" value="ECO:0007669"/>
    <property type="project" value="InterPro"/>
</dbReference>
<dbReference type="AlphaFoldDB" id="A0A963Z8D7"/>
<dbReference type="PANTHER" id="PTHR48080">
    <property type="entry name" value="D-GALACTONATE DEHYDRATASE-RELATED"/>
    <property type="match status" value="1"/>
</dbReference>
<dbReference type="RefSeq" id="WP_227310452.1">
    <property type="nucleotide sequence ID" value="NZ_JAESVA010000016.1"/>
</dbReference>
<dbReference type="PROSITE" id="PS00908">
    <property type="entry name" value="MR_MLE_1"/>
    <property type="match status" value="1"/>
</dbReference>
<dbReference type="SUPFAM" id="SSF51604">
    <property type="entry name" value="Enolase C-terminal domain-like"/>
    <property type="match status" value="1"/>
</dbReference>
<proteinExistence type="predicted"/>
<reference evidence="3 4" key="1">
    <citation type="journal article" date="2021" name="Microorganisms">
        <title>Acidisoma silvae sp. nov. and Acidisomacellulosilytica sp. nov., Two Acidophilic Bacteria Isolated from Decaying Wood, Hydrolyzing Cellulose and Producing Poly-3-hydroxybutyrate.</title>
        <authorList>
            <person name="Mieszkin S."/>
            <person name="Pouder E."/>
            <person name="Uroz S."/>
            <person name="Simon-Colin C."/>
            <person name="Alain K."/>
        </authorList>
    </citation>
    <scope>NUCLEOTIDE SEQUENCE [LARGE SCALE GENOMIC DNA]</scope>
    <source>
        <strain evidence="3 4">HW T5.17</strain>
    </source>
</reference>
<dbReference type="InterPro" id="IPR018110">
    <property type="entry name" value="Mandel_Rmase/mucon_lact_enz_CS"/>
</dbReference>
<dbReference type="EMBL" id="JAESVA010000016">
    <property type="protein sequence ID" value="MCB8883752.1"/>
    <property type="molecule type" value="Genomic_DNA"/>
</dbReference>
<evidence type="ECO:0000313" key="4">
    <source>
        <dbReference type="Proteomes" id="UP000721844"/>
    </source>
</evidence>
<dbReference type="Proteomes" id="UP000721844">
    <property type="component" value="Unassembled WGS sequence"/>
</dbReference>
<dbReference type="InterPro" id="IPR034593">
    <property type="entry name" value="DgoD-like"/>
</dbReference>
<evidence type="ECO:0000259" key="2">
    <source>
        <dbReference type="SMART" id="SM00922"/>
    </source>
</evidence>